<dbReference type="InterPro" id="IPR012338">
    <property type="entry name" value="Beta-lactam/transpept-like"/>
</dbReference>
<dbReference type="Gene3D" id="3.40.710.10">
    <property type="entry name" value="DD-peptidase/beta-lactamase superfamily"/>
    <property type="match status" value="1"/>
</dbReference>
<dbReference type="InterPro" id="IPR050491">
    <property type="entry name" value="AmpC-like"/>
</dbReference>
<reference evidence="4 5" key="1">
    <citation type="submission" date="2019-04" db="EMBL/GenBank/DDBJ databases">
        <title>Niastella caeni sp. nov., isolated from activated sludge.</title>
        <authorList>
            <person name="Sheng M."/>
        </authorList>
    </citation>
    <scope>NUCLEOTIDE SEQUENCE [LARGE SCALE GENOMIC DNA]</scope>
    <source>
        <strain evidence="4 5">HX-2-15</strain>
    </source>
</reference>
<dbReference type="PANTHER" id="PTHR46825">
    <property type="entry name" value="D-ALANYL-D-ALANINE-CARBOXYPEPTIDASE/ENDOPEPTIDASE AMPH"/>
    <property type="match status" value="1"/>
</dbReference>
<dbReference type="GO" id="GO:0016020">
    <property type="term" value="C:membrane"/>
    <property type="evidence" value="ECO:0007669"/>
    <property type="project" value="UniProtKB-SubCell"/>
</dbReference>
<dbReference type="AlphaFoldDB" id="A0A4S8I1K7"/>
<gene>
    <name evidence="4" type="ORF">FAM09_13860</name>
</gene>
<feature type="domain" description="Beta-lactamase-related" evidence="3">
    <location>
        <begin position="45"/>
        <end position="272"/>
    </location>
</feature>
<name>A0A4S8I1K7_9BACT</name>
<sequence>MKHFSAILLTILSAVVYGQSVNDSLTIKLDEYFTALKSLKNFNGNVIVTKNNEFLLDNVYNMQTGNDSLTVSRESKFIMASVSKIFIKVAILRLIDLNKIKITDSLSKYIPDFPDGNKITIEQLLYHKSGLPRELSNHTHYETLSLKKIIEIAKTEKLQFEPGSQYLYSNIGYFILHYIIDVSSKKGYNHFVKTQILDKMNLHNTGEYNYTDRIQYFAYGFDKEDGKIVATSQSSISKFETGNYYSTLEDLHSFSNQIISGKVLKKKTAIKMFEPDSVLIQAGGRSGYRAYFYKNLKTDITFIFLSNYTDIPFQNITEDVIKILNGEPYLVPQKIARKQITLPEITLNKYVGKFELEVDTKQLFTIKLNNGKLLFIDNSGEETEIVPEDEFTFFDDPNSRESYIFSLDTKTNKFNLILLTEGLKLKCKRIE</sequence>
<protein>
    <submittedName>
        <fullName evidence="4">Beta-lactamase family protein</fullName>
    </submittedName>
</protein>
<comment type="caution">
    <text evidence="4">The sequence shown here is derived from an EMBL/GenBank/DDBJ whole genome shotgun (WGS) entry which is preliminary data.</text>
</comment>
<organism evidence="4 5">
    <name type="scientific">Niastella caeni</name>
    <dbReference type="NCBI Taxonomy" id="2569763"/>
    <lineage>
        <taxon>Bacteria</taxon>
        <taxon>Pseudomonadati</taxon>
        <taxon>Bacteroidota</taxon>
        <taxon>Chitinophagia</taxon>
        <taxon>Chitinophagales</taxon>
        <taxon>Chitinophagaceae</taxon>
        <taxon>Niastella</taxon>
    </lineage>
</organism>
<keyword evidence="2" id="KW-0472">Membrane</keyword>
<proteinExistence type="predicted"/>
<dbReference type="EMBL" id="STFF01000003">
    <property type="protein sequence ID" value="THU39582.1"/>
    <property type="molecule type" value="Genomic_DNA"/>
</dbReference>
<dbReference type="RefSeq" id="WP_136577714.1">
    <property type="nucleotide sequence ID" value="NZ_STFF01000003.1"/>
</dbReference>
<dbReference type="OrthoDB" id="9793489at2"/>
<comment type="subcellular location">
    <subcellularLocation>
        <location evidence="1">Membrane</location>
    </subcellularLocation>
</comment>
<keyword evidence="5" id="KW-1185">Reference proteome</keyword>
<dbReference type="Pfam" id="PF00144">
    <property type="entry name" value="Beta-lactamase"/>
    <property type="match status" value="1"/>
</dbReference>
<dbReference type="Proteomes" id="UP000306918">
    <property type="component" value="Unassembled WGS sequence"/>
</dbReference>
<evidence type="ECO:0000256" key="2">
    <source>
        <dbReference type="ARBA" id="ARBA00023136"/>
    </source>
</evidence>
<evidence type="ECO:0000313" key="5">
    <source>
        <dbReference type="Proteomes" id="UP000306918"/>
    </source>
</evidence>
<dbReference type="SUPFAM" id="SSF56601">
    <property type="entry name" value="beta-lactamase/transpeptidase-like"/>
    <property type="match status" value="1"/>
</dbReference>
<evidence type="ECO:0000313" key="4">
    <source>
        <dbReference type="EMBL" id="THU39582.1"/>
    </source>
</evidence>
<evidence type="ECO:0000256" key="1">
    <source>
        <dbReference type="ARBA" id="ARBA00004370"/>
    </source>
</evidence>
<dbReference type="InterPro" id="IPR001466">
    <property type="entry name" value="Beta-lactam-related"/>
</dbReference>
<evidence type="ECO:0000259" key="3">
    <source>
        <dbReference type="Pfam" id="PF00144"/>
    </source>
</evidence>
<dbReference type="PANTHER" id="PTHR46825:SF11">
    <property type="entry name" value="PENICILLIN-BINDING PROTEIN 4"/>
    <property type="match status" value="1"/>
</dbReference>
<accession>A0A4S8I1K7</accession>